<name>A0A4Q4KQH8_9FLAO</name>
<dbReference type="Proteomes" id="UP000293952">
    <property type="component" value="Unassembled WGS sequence"/>
</dbReference>
<dbReference type="RefSeq" id="WP_130092157.1">
    <property type="nucleotide sequence ID" value="NZ_SETE01000001.1"/>
</dbReference>
<protein>
    <recommendedName>
        <fullName evidence="3">Cytochrome C Planctomycete-type domain-containing protein</fullName>
    </recommendedName>
</protein>
<dbReference type="EMBL" id="SETE01000001">
    <property type="protein sequence ID" value="RYM35790.1"/>
    <property type="molecule type" value="Genomic_DNA"/>
</dbReference>
<dbReference type="AlphaFoldDB" id="A0A4Q4KQH8"/>
<dbReference type="OrthoDB" id="9786191at2"/>
<keyword evidence="2" id="KW-1185">Reference proteome</keyword>
<evidence type="ECO:0008006" key="3">
    <source>
        <dbReference type="Google" id="ProtNLM"/>
    </source>
</evidence>
<gene>
    <name evidence="1" type="ORF">ERX46_01995</name>
</gene>
<proteinExistence type="predicted"/>
<evidence type="ECO:0000313" key="1">
    <source>
        <dbReference type="EMBL" id="RYM35790.1"/>
    </source>
</evidence>
<sequence>MALVLSSCYKDNEEYLYGEVDCDTTTVSFNKDIFPIIDMNCTVTGCHTAGGTAPGTFENYNQIKAKVDDGEFKNRVLISKDMPPGVPLSDCQILHITKWLDDGAPNN</sequence>
<evidence type="ECO:0000313" key="2">
    <source>
        <dbReference type="Proteomes" id="UP000293952"/>
    </source>
</evidence>
<reference evidence="1 2" key="1">
    <citation type="submission" date="2019-02" db="EMBL/GenBank/DDBJ databases">
        <title>Genome sequence of the sea-ice species Brumimicrobium glaciale.</title>
        <authorList>
            <person name="Bowman J.P."/>
        </authorList>
    </citation>
    <scope>NUCLEOTIDE SEQUENCE [LARGE SCALE GENOMIC DNA]</scope>
    <source>
        <strain evidence="1 2">IC156</strain>
    </source>
</reference>
<organism evidence="1 2">
    <name type="scientific">Brumimicrobium glaciale</name>
    <dbReference type="NCBI Taxonomy" id="200475"/>
    <lineage>
        <taxon>Bacteria</taxon>
        <taxon>Pseudomonadati</taxon>
        <taxon>Bacteroidota</taxon>
        <taxon>Flavobacteriia</taxon>
        <taxon>Flavobacteriales</taxon>
        <taxon>Crocinitomicaceae</taxon>
        <taxon>Brumimicrobium</taxon>
    </lineage>
</organism>
<accession>A0A4Q4KQH8</accession>
<comment type="caution">
    <text evidence="1">The sequence shown here is derived from an EMBL/GenBank/DDBJ whole genome shotgun (WGS) entry which is preliminary data.</text>
</comment>